<reference evidence="2 3" key="1">
    <citation type="journal article" date="2012" name="Appl. Environ. Microbiol.">
        <title>Short-read sequencing for genomic analysis of the brown rot fungus Fibroporia radiculosa.</title>
        <authorList>
            <person name="Tang J.D."/>
            <person name="Perkins A.D."/>
            <person name="Sonstegard T.S."/>
            <person name="Schroeder S.G."/>
            <person name="Burgess S.C."/>
            <person name="Diehl S.V."/>
        </authorList>
    </citation>
    <scope>NUCLEOTIDE SEQUENCE [LARGE SCALE GENOMIC DNA]</scope>
    <source>
        <strain evidence="2 3">TFFH 294</strain>
    </source>
</reference>
<feature type="compositionally biased region" description="Basic and acidic residues" evidence="1">
    <location>
        <begin position="890"/>
        <end position="911"/>
    </location>
</feature>
<dbReference type="OrthoDB" id="2684292at2759"/>
<sequence>MNLIDLPDVVLKMHVYNRRPQMDALVASLMASFASKGVLGLHPENALTIAIPRAAFHGPVFKTPPPITHKTPYLKLKPEYFKNHVKPLEVPLVAGQHRYVALTRYVAADQKLLASKKAVLDEIPLGDSRAAKLQTDIAALEETLQKNAVWAVRVYDRVGLDNFTPMRTLMPIGVIANAHTYILDKDACTIGRYLGRNEHTPKAAETADERLEAHLLDLKEKSGDEYKQLVKDILQEHRQRSGVRSGHSNALSKIVGTPELLKVLVALIPGRRHFLASGLLRVKAIEGMDDVYLGLICEYLAHHWQLLGIIGSTDPLNANVADLEAARDDDIISAPSGVSAGAIALKALRELRGRLWTDATPDWEIWTDDILDELNAVVADTIKHPEDMGMNIPRAIVELKKYRQAVLAVITKHFAKDIECGSAKGTHAINVRERMRLYLMPPSVRDSNDVVPMPLLTSKVFADVVREFAHYKQGLLELARMFDPLIDYRHHLQDASNRDAWIIVLRGLKINYDWLNDEAPAAVILEAVWGARTDFVAFLEWFANQTPPVYSEQRSLKRAQIAKWQPLAEGEAAPTDEWKTRRNTLYSVDQLQDLDALVHARDLAKDNSQVMVARAAGDYSGAPRIIAAHPQLRLLFLTGVPWWPGCKKDPRHKLWPFVLGAYWERAYNAEVRPRCFNKCVVEWRNNISKDLGLMLMSAPTRPHSGNFQFPFPDGLAHPAEPLENPEWLAGGNHTVSETKEKVAVALLRQEQANDRHAAIQKIVSMIERLPFVQSAGQATDAIDRGVSNAVEHLLEVLDYAAARATYRDTQGDPAASFDPSMAGSAFRQDYRRRASVVDVATLWPEDITTFWRQSQVEAPSGSAVIAEEAPGDDAGNVTGDPTEPSANLPAKRDRSSSGGERRPGKKARSEDTGMDVDSSPSDAPPVAEA</sequence>
<dbReference type="HOGENOM" id="CLU_314738_0_0_1"/>
<dbReference type="AlphaFoldDB" id="J4GXG1"/>
<evidence type="ECO:0000256" key="1">
    <source>
        <dbReference type="SAM" id="MobiDB-lite"/>
    </source>
</evidence>
<feature type="region of interest" description="Disordered" evidence="1">
    <location>
        <begin position="867"/>
        <end position="929"/>
    </location>
</feature>
<name>J4GXG1_9APHY</name>
<evidence type="ECO:0000313" key="2">
    <source>
        <dbReference type="EMBL" id="CCM06535.1"/>
    </source>
</evidence>
<evidence type="ECO:0000313" key="3">
    <source>
        <dbReference type="Proteomes" id="UP000006352"/>
    </source>
</evidence>
<keyword evidence="3" id="KW-1185">Reference proteome</keyword>
<dbReference type="InParanoid" id="J4GXG1"/>
<organism evidence="2 3">
    <name type="scientific">Fibroporia radiculosa</name>
    <dbReference type="NCBI Taxonomy" id="599839"/>
    <lineage>
        <taxon>Eukaryota</taxon>
        <taxon>Fungi</taxon>
        <taxon>Dikarya</taxon>
        <taxon>Basidiomycota</taxon>
        <taxon>Agaricomycotina</taxon>
        <taxon>Agaricomycetes</taxon>
        <taxon>Polyporales</taxon>
        <taxon>Fibroporiaceae</taxon>
        <taxon>Fibroporia</taxon>
    </lineage>
</organism>
<proteinExistence type="predicted"/>
<protein>
    <submittedName>
        <fullName evidence="2">Uncharacterized protein</fullName>
    </submittedName>
</protein>
<dbReference type="EMBL" id="HE797380">
    <property type="protein sequence ID" value="CCM06535.1"/>
    <property type="molecule type" value="Genomic_DNA"/>
</dbReference>
<accession>J4GXG1</accession>
<dbReference type="GeneID" id="24101435"/>
<gene>
    <name evidence="2" type="ORF">FIBRA_08808</name>
</gene>
<dbReference type="Proteomes" id="UP000006352">
    <property type="component" value="Unassembled WGS sequence"/>
</dbReference>
<dbReference type="RefSeq" id="XP_012185818.1">
    <property type="nucleotide sequence ID" value="XM_012330428.1"/>
</dbReference>